<dbReference type="STRING" id="1802595.A2134_03555"/>
<dbReference type="EMBL" id="MHCR01000025">
    <property type="protein sequence ID" value="OGY25078.1"/>
    <property type="molecule type" value="Genomic_DNA"/>
</dbReference>
<name>A0A1G1WBK6_9BACT</name>
<gene>
    <name evidence="3" type="ORF">A2134_03555</name>
</gene>
<evidence type="ECO:0000259" key="2">
    <source>
        <dbReference type="PROSITE" id="PS50937"/>
    </source>
</evidence>
<comment type="caution">
    <text evidence="3">The sequence shown here is derived from an EMBL/GenBank/DDBJ whole genome shotgun (WGS) entry which is preliminary data.</text>
</comment>
<dbReference type="InterPro" id="IPR000551">
    <property type="entry name" value="MerR-type_HTH_dom"/>
</dbReference>
<dbReference type="InterPro" id="IPR009061">
    <property type="entry name" value="DNA-bd_dom_put_sf"/>
</dbReference>
<dbReference type="PANTHER" id="PTHR30204:SF58">
    <property type="entry name" value="HTH-TYPE TRANSCRIPTIONAL REGULATOR YFMP"/>
    <property type="match status" value="1"/>
</dbReference>
<dbReference type="SUPFAM" id="SSF46955">
    <property type="entry name" value="Putative DNA-binding domain"/>
    <property type="match status" value="1"/>
</dbReference>
<dbReference type="Proteomes" id="UP000178162">
    <property type="component" value="Unassembled WGS sequence"/>
</dbReference>
<dbReference type="AlphaFoldDB" id="A0A1G1WBK6"/>
<dbReference type="Gene3D" id="1.10.1660.10">
    <property type="match status" value="1"/>
</dbReference>
<accession>A0A1G1WBK6</accession>
<feature type="domain" description="HTH merR-type" evidence="2">
    <location>
        <begin position="8"/>
        <end position="77"/>
    </location>
</feature>
<evidence type="ECO:0000313" key="4">
    <source>
        <dbReference type="Proteomes" id="UP000178162"/>
    </source>
</evidence>
<dbReference type="InterPro" id="IPR047057">
    <property type="entry name" value="MerR_fam"/>
</dbReference>
<reference evidence="3 4" key="1">
    <citation type="journal article" date="2016" name="Nat. Commun.">
        <title>Thousands of microbial genomes shed light on interconnected biogeochemical processes in an aquifer system.</title>
        <authorList>
            <person name="Anantharaman K."/>
            <person name="Brown C.T."/>
            <person name="Hug L.A."/>
            <person name="Sharon I."/>
            <person name="Castelle C.J."/>
            <person name="Probst A.J."/>
            <person name="Thomas B.C."/>
            <person name="Singh A."/>
            <person name="Wilkins M.J."/>
            <person name="Karaoz U."/>
            <person name="Brodie E.L."/>
            <person name="Williams K.H."/>
            <person name="Hubbard S.S."/>
            <person name="Banfield J.F."/>
        </authorList>
    </citation>
    <scope>NUCLEOTIDE SEQUENCE [LARGE SCALE GENOMIC DNA]</scope>
</reference>
<keyword evidence="1" id="KW-0238">DNA-binding</keyword>
<dbReference type="PANTHER" id="PTHR30204">
    <property type="entry name" value="REDOX-CYCLING DRUG-SENSING TRANSCRIPTIONAL ACTIVATOR SOXR"/>
    <property type="match status" value="1"/>
</dbReference>
<proteinExistence type="predicted"/>
<organism evidence="3 4">
    <name type="scientific">Candidatus Woykebacteria bacterium RBG_16_39_9b</name>
    <dbReference type="NCBI Taxonomy" id="1802595"/>
    <lineage>
        <taxon>Bacteria</taxon>
        <taxon>Candidatus Woykeibacteriota</taxon>
    </lineage>
</organism>
<dbReference type="PROSITE" id="PS50937">
    <property type="entry name" value="HTH_MERR_2"/>
    <property type="match status" value="1"/>
</dbReference>
<protein>
    <recommendedName>
        <fullName evidence="2">HTH merR-type domain-containing protein</fullName>
    </recommendedName>
</protein>
<dbReference type="GO" id="GO:0003677">
    <property type="term" value="F:DNA binding"/>
    <property type="evidence" value="ECO:0007669"/>
    <property type="project" value="UniProtKB-KW"/>
</dbReference>
<dbReference type="GO" id="GO:0003700">
    <property type="term" value="F:DNA-binding transcription factor activity"/>
    <property type="evidence" value="ECO:0007669"/>
    <property type="project" value="InterPro"/>
</dbReference>
<sequence length="102" mass="11830">MDVADKPLFTLSVAAEIMGVHPRTLMIYEAEKLVIPYRTKTNRRRFSQKDIRKLRFIRFLTNKKGINLAGVHSIIKIIEEGNKRGVELQKLTFPDFKETSIV</sequence>
<evidence type="ECO:0000256" key="1">
    <source>
        <dbReference type="ARBA" id="ARBA00023125"/>
    </source>
</evidence>
<dbReference type="SMART" id="SM00422">
    <property type="entry name" value="HTH_MERR"/>
    <property type="match status" value="1"/>
</dbReference>
<dbReference type="Pfam" id="PF13411">
    <property type="entry name" value="MerR_1"/>
    <property type="match status" value="1"/>
</dbReference>
<evidence type="ECO:0000313" key="3">
    <source>
        <dbReference type="EMBL" id="OGY25078.1"/>
    </source>
</evidence>